<protein>
    <submittedName>
        <fullName evidence="2">Uncharacterized protein</fullName>
    </submittedName>
</protein>
<evidence type="ECO:0000313" key="2">
    <source>
        <dbReference type="EMBL" id="AWH57666.1"/>
    </source>
</evidence>
<keyword evidence="1" id="KW-0472">Membrane</keyword>
<organism evidence="2">
    <name type="scientific">Escherichia coli</name>
    <dbReference type="NCBI Taxonomy" id="562"/>
    <lineage>
        <taxon>Bacteria</taxon>
        <taxon>Pseudomonadati</taxon>
        <taxon>Pseudomonadota</taxon>
        <taxon>Gammaproteobacteria</taxon>
        <taxon>Enterobacterales</taxon>
        <taxon>Enterobacteriaceae</taxon>
        <taxon>Escherichia</taxon>
    </lineage>
</organism>
<proteinExistence type="predicted"/>
<sequence length="101" mass="11805">MAKIYEFPQGAERSKLKKEIIRERKKRLRETNGNPVIRHAKWFWFYLRLATAGALHLVSVISLAVLGAFSKAIFWIGGMLCVVTWFHLERSSGRRKISRFQ</sequence>
<geneLocation type="plasmid" evidence="2">
    <name>pLSB54-NDM-5</name>
</geneLocation>
<evidence type="ECO:0000256" key="1">
    <source>
        <dbReference type="SAM" id="Phobius"/>
    </source>
</evidence>
<keyword evidence="1" id="KW-1133">Transmembrane helix</keyword>
<feature type="transmembrane region" description="Helical" evidence="1">
    <location>
        <begin position="72"/>
        <end position="88"/>
    </location>
</feature>
<accession>A0A3G1QCC0</accession>
<name>A0A3G1QCC0_ECOLX</name>
<reference evidence="2" key="1">
    <citation type="submission" date="2018-01" db="EMBL/GenBank/DDBJ databases">
        <authorList>
            <person name="Youjun Y."/>
        </authorList>
    </citation>
    <scope>NUCLEOTIDE SEQUENCE</scope>
    <source>
        <strain evidence="2">LSB54</strain>
        <plasmid evidence="2">pLSB54-NDM-5</plasmid>
    </source>
</reference>
<dbReference type="EMBL" id="MG773377">
    <property type="protein sequence ID" value="AWH57666.1"/>
    <property type="molecule type" value="Genomic_DNA"/>
</dbReference>
<feature type="transmembrane region" description="Helical" evidence="1">
    <location>
        <begin position="45"/>
        <end position="66"/>
    </location>
</feature>
<keyword evidence="2" id="KW-0614">Plasmid</keyword>
<keyword evidence="1" id="KW-0812">Transmembrane</keyword>
<dbReference type="AlphaFoldDB" id="A0A3G1QCC0"/>